<dbReference type="CDD" id="cd03801">
    <property type="entry name" value="GT4_PimA-like"/>
    <property type="match status" value="1"/>
</dbReference>
<evidence type="ECO:0000313" key="4">
    <source>
        <dbReference type="Proteomes" id="UP001198402"/>
    </source>
</evidence>
<dbReference type="PANTHER" id="PTHR45947:SF3">
    <property type="entry name" value="SULFOQUINOVOSYL TRANSFERASE SQD2"/>
    <property type="match status" value="1"/>
</dbReference>
<evidence type="ECO:0000259" key="2">
    <source>
        <dbReference type="Pfam" id="PF13439"/>
    </source>
</evidence>
<dbReference type="Pfam" id="PF13439">
    <property type="entry name" value="Glyco_transf_4"/>
    <property type="match status" value="1"/>
</dbReference>
<proteinExistence type="predicted"/>
<reference evidence="4" key="1">
    <citation type="submission" date="2023-07" db="EMBL/GenBank/DDBJ databases">
        <authorList>
            <person name="Yue Y."/>
        </authorList>
    </citation>
    <scope>NUCLEOTIDE SEQUENCE [LARGE SCALE GENOMIC DNA]</scope>
    <source>
        <strain evidence="4">2Y89</strain>
    </source>
</reference>
<dbReference type="InterPro" id="IPR050194">
    <property type="entry name" value="Glycosyltransferase_grp1"/>
</dbReference>
<organism evidence="3 4">
    <name type="scientific">Winogradskyella vincentii</name>
    <dbReference type="NCBI Taxonomy" id="2877122"/>
    <lineage>
        <taxon>Bacteria</taxon>
        <taxon>Pseudomonadati</taxon>
        <taxon>Bacteroidota</taxon>
        <taxon>Flavobacteriia</taxon>
        <taxon>Flavobacteriales</taxon>
        <taxon>Flavobacteriaceae</taxon>
        <taxon>Winogradskyella</taxon>
    </lineage>
</organism>
<accession>A0ABS7Y1B0</accession>
<comment type="caution">
    <text evidence="3">The sequence shown here is derived from an EMBL/GenBank/DDBJ whole genome shotgun (WGS) entry which is preliminary data.</text>
</comment>
<dbReference type="Proteomes" id="UP001198402">
    <property type="component" value="Unassembled WGS sequence"/>
</dbReference>
<evidence type="ECO:0000313" key="3">
    <source>
        <dbReference type="EMBL" id="MCA0153709.1"/>
    </source>
</evidence>
<keyword evidence="4" id="KW-1185">Reference proteome</keyword>
<dbReference type="Pfam" id="PF00534">
    <property type="entry name" value="Glycos_transf_1"/>
    <property type="match status" value="1"/>
</dbReference>
<feature type="domain" description="Glycosyltransferase subfamily 4-like N-terminal" evidence="2">
    <location>
        <begin position="16"/>
        <end position="178"/>
    </location>
</feature>
<dbReference type="InterPro" id="IPR001296">
    <property type="entry name" value="Glyco_trans_1"/>
</dbReference>
<protein>
    <submittedName>
        <fullName evidence="3">Glycosyltransferase family 4 protein</fullName>
    </submittedName>
</protein>
<sequence length="376" mass="43092">MHICFISSEYPLWKSGGVGSFLQTLGRALVKEGHMVSIVGIGNKEEQLDDKGVQIYRLPVSKVPIGKFLFNTNAISKKINELNKDAKIDIVESAELGLAFLIKNPSIKYVIRLHGGHHFFAESENRKIHWWQGLKEKLSFKKADGFIAVSMFVKEYTAKYLSYNNKRVEVIYSPINTDLFSPMDSIKKDADNITFVGTICEKKGIRQLILALELVAKKYPNIKLNIFGREWFYKDGRSYTKMLQDKYKELIEKHVIFHGVIPFEKLPEKYALANVCAFPSHMETQGLVAQEAMAMEKPVVFTKLGPGKETIRDYETGLLCNPYDINDIAEKIIWYLDNEDKHLTIGTNARKFVLDTFNVNSSIYKNISFYKSLIEY</sequence>
<dbReference type="SUPFAM" id="SSF53756">
    <property type="entry name" value="UDP-Glycosyltransferase/glycogen phosphorylase"/>
    <property type="match status" value="1"/>
</dbReference>
<dbReference type="EMBL" id="JAIUJS010000005">
    <property type="protein sequence ID" value="MCA0153709.1"/>
    <property type="molecule type" value="Genomic_DNA"/>
</dbReference>
<dbReference type="PANTHER" id="PTHR45947">
    <property type="entry name" value="SULFOQUINOVOSYL TRANSFERASE SQD2"/>
    <property type="match status" value="1"/>
</dbReference>
<dbReference type="RefSeq" id="WP_224478670.1">
    <property type="nucleotide sequence ID" value="NZ_JAIUJS010000005.1"/>
</dbReference>
<dbReference type="InterPro" id="IPR028098">
    <property type="entry name" value="Glyco_trans_4-like_N"/>
</dbReference>
<gene>
    <name evidence="3" type="ORF">LBV24_10815</name>
</gene>
<evidence type="ECO:0000259" key="1">
    <source>
        <dbReference type="Pfam" id="PF00534"/>
    </source>
</evidence>
<feature type="domain" description="Glycosyl transferase family 1" evidence="1">
    <location>
        <begin position="186"/>
        <end position="351"/>
    </location>
</feature>
<name>A0ABS7Y1B0_9FLAO</name>
<dbReference type="Gene3D" id="3.40.50.2000">
    <property type="entry name" value="Glycogen Phosphorylase B"/>
    <property type="match status" value="2"/>
</dbReference>